<evidence type="ECO:0000313" key="3">
    <source>
        <dbReference type="Proteomes" id="UP001224812"/>
    </source>
</evidence>
<dbReference type="InterPro" id="IPR014922">
    <property type="entry name" value="YdhG-like"/>
</dbReference>
<dbReference type="Gene3D" id="3.90.1150.200">
    <property type="match status" value="1"/>
</dbReference>
<protein>
    <submittedName>
        <fullName evidence="2">DUF1801 domain-containing protein</fullName>
    </submittedName>
</protein>
<gene>
    <name evidence="2" type="ORF">QJT92_06305</name>
</gene>
<evidence type="ECO:0000259" key="1">
    <source>
        <dbReference type="Pfam" id="PF08818"/>
    </source>
</evidence>
<reference evidence="2 3" key="1">
    <citation type="journal article" date="2023" name="Front. Microbiol.">
        <title>Phylogeography and host specificity of Pasteurellaceae pathogenic to sea-farmed fish in the north-east Atlantic.</title>
        <authorList>
            <person name="Gulla S."/>
            <person name="Colquhoun D.J."/>
            <person name="Olsen A.B."/>
            <person name="Spilsberg B."/>
            <person name="Lagesen K."/>
            <person name="Aakesson C.P."/>
            <person name="Strom S."/>
            <person name="Manji F."/>
            <person name="Birkbeck T.H."/>
            <person name="Nilsen H.K."/>
        </authorList>
    </citation>
    <scope>NUCLEOTIDE SEQUENCE [LARGE SCALE GENOMIC DNA]</scope>
    <source>
        <strain evidence="2 3">VIO11850</strain>
    </source>
</reference>
<feature type="domain" description="YdhG-like" evidence="1">
    <location>
        <begin position="26"/>
        <end position="117"/>
    </location>
</feature>
<comment type="caution">
    <text evidence="2">The sequence shown here is derived from an EMBL/GenBank/DDBJ whole genome shotgun (WGS) entry which is preliminary data.</text>
</comment>
<keyword evidence="3" id="KW-1185">Reference proteome</keyword>
<sequence>MMKSQSDQVQTFLNDILSIDNEKYLILNQIREIVFENHQATDEKIIYGGIMFSINNKDFGGLFVRKQHISFEFVEGFLMKDPNKLLEGTGKYRRHLKIRTIDDLQNKNVEYFIKQAVRC</sequence>
<dbReference type="SUPFAM" id="SSF159888">
    <property type="entry name" value="YdhG-like"/>
    <property type="match status" value="1"/>
</dbReference>
<dbReference type="EMBL" id="JASAVS010000012">
    <property type="protein sequence ID" value="MDP8085534.1"/>
    <property type="molecule type" value="Genomic_DNA"/>
</dbReference>
<accession>A0ABT9JL52</accession>
<evidence type="ECO:0000313" key="2">
    <source>
        <dbReference type="EMBL" id="MDP8085534.1"/>
    </source>
</evidence>
<dbReference type="Pfam" id="PF08818">
    <property type="entry name" value="DUF1801"/>
    <property type="match status" value="1"/>
</dbReference>
<organism evidence="2 3">
    <name type="scientific">Phocoenobacter skyensis</name>
    <dbReference type="NCBI Taxonomy" id="97481"/>
    <lineage>
        <taxon>Bacteria</taxon>
        <taxon>Pseudomonadati</taxon>
        <taxon>Pseudomonadota</taxon>
        <taxon>Gammaproteobacteria</taxon>
        <taxon>Pasteurellales</taxon>
        <taxon>Pasteurellaceae</taxon>
        <taxon>Phocoenobacter</taxon>
    </lineage>
</organism>
<proteinExistence type="predicted"/>
<dbReference type="Proteomes" id="UP001224812">
    <property type="component" value="Unassembled WGS sequence"/>
</dbReference>
<name>A0ABT9JL52_9PAST</name>
<dbReference type="RefSeq" id="WP_090921604.1">
    <property type="nucleotide sequence ID" value="NZ_FOBN01000011.1"/>
</dbReference>